<evidence type="ECO:0000313" key="1">
    <source>
        <dbReference type="EMBL" id="MAA23653.1"/>
    </source>
</evidence>
<reference evidence="1" key="1">
    <citation type="journal article" date="2017" name="Parasit. Vectors">
        <title>Sialotranscriptomics of Rhipicephalus zambeziensis reveals intricate expression profiles of secretory proteins and suggests tight temporal transcriptional regulation during blood-feeding.</title>
        <authorList>
            <person name="de Castro M.H."/>
            <person name="de Klerk D."/>
            <person name="Pienaar R."/>
            <person name="Rees D.J.G."/>
            <person name="Mans B.J."/>
        </authorList>
    </citation>
    <scope>NUCLEOTIDE SEQUENCE</scope>
    <source>
        <tissue evidence="1">Salivary glands</tissue>
    </source>
</reference>
<accession>A0A224Z9K7</accession>
<protein>
    <submittedName>
        <fullName evidence="1">Tick transposon</fullName>
    </submittedName>
</protein>
<name>A0A224Z9K7_9ACAR</name>
<dbReference type="AlphaFoldDB" id="A0A224Z9K7"/>
<organism evidence="1">
    <name type="scientific">Rhipicephalus zambeziensis</name>
    <dbReference type="NCBI Taxonomy" id="60191"/>
    <lineage>
        <taxon>Eukaryota</taxon>
        <taxon>Metazoa</taxon>
        <taxon>Ecdysozoa</taxon>
        <taxon>Arthropoda</taxon>
        <taxon>Chelicerata</taxon>
        <taxon>Arachnida</taxon>
        <taxon>Acari</taxon>
        <taxon>Parasitiformes</taxon>
        <taxon>Ixodida</taxon>
        <taxon>Ixodoidea</taxon>
        <taxon>Ixodidae</taxon>
        <taxon>Rhipicephalinae</taxon>
        <taxon>Rhipicephalus</taxon>
        <taxon>Rhipicephalus</taxon>
    </lineage>
</organism>
<dbReference type="EMBL" id="GFPF01012507">
    <property type="protein sequence ID" value="MAA23653.1"/>
    <property type="molecule type" value="Transcribed_RNA"/>
</dbReference>
<proteinExistence type="predicted"/>
<sequence length="94" mass="10624">MTVRLPATISRRNDSVLHRLRLDDAFTRRYAHLIGRADRPNCEPCKVGETLAHIFCDYPLYVTQRKMLTLTLAGIGLTLLSDSCILSAMCDQTE</sequence>